<dbReference type="GO" id="GO:0016747">
    <property type="term" value="F:acyltransferase activity, transferring groups other than amino-acyl groups"/>
    <property type="evidence" value="ECO:0007669"/>
    <property type="project" value="InterPro"/>
</dbReference>
<dbReference type="InterPro" id="IPR013653">
    <property type="entry name" value="GCN5-like_dom"/>
</dbReference>
<proteinExistence type="predicted"/>
<keyword evidence="3" id="KW-1185">Reference proteome</keyword>
<dbReference type="SUPFAM" id="SSF55729">
    <property type="entry name" value="Acyl-CoA N-acyltransferases (Nat)"/>
    <property type="match status" value="1"/>
</dbReference>
<dbReference type="KEGG" id="dvi:6628666"/>
<evidence type="ECO:0000259" key="1">
    <source>
        <dbReference type="PROSITE" id="PS51186"/>
    </source>
</evidence>
<dbReference type="OrthoDB" id="7305308at2759"/>
<sequence>MLAIARDQWRLLRDLYQSDRTNLTGYDLINSFICLSECGENVEIYVTDANWPKHGSFLLVHSFGNKAEIHLNTLGESLDQLQLLLSSWQLNKRHLFCGYEIRFKHVVEQYWLGKGLSLGQLEHQGTLVYHLPHSEIKQLDLGPISDIKLGSLHIKHAAAVDAHWPYCSNDSLLLIRNLIQHNISAGAFDSEGQLLGWCLRSSHGSLSNLYVLPPHRRRGLASLLVRFMAQEIAATGAEVLATIVFDNEISRKLFDKLGFKHIQDIYWAVVPAS</sequence>
<dbReference type="Pfam" id="PF08445">
    <property type="entry name" value="FR47"/>
    <property type="match status" value="1"/>
</dbReference>
<organism evidence="2 3">
    <name type="scientific">Drosophila virilis</name>
    <name type="common">Fruit fly</name>
    <dbReference type="NCBI Taxonomy" id="7244"/>
    <lineage>
        <taxon>Eukaryota</taxon>
        <taxon>Metazoa</taxon>
        <taxon>Ecdysozoa</taxon>
        <taxon>Arthropoda</taxon>
        <taxon>Hexapoda</taxon>
        <taxon>Insecta</taxon>
        <taxon>Pterygota</taxon>
        <taxon>Neoptera</taxon>
        <taxon>Endopterygota</taxon>
        <taxon>Diptera</taxon>
        <taxon>Brachycera</taxon>
        <taxon>Muscomorpha</taxon>
        <taxon>Ephydroidea</taxon>
        <taxon>Drosophilidae</taxon>
        <taxon>Drosophila</taxon>
    </lineage>
</organism>
<dbReference type="Gene3D" id="3.40.630.30">
    <property type="match status" value="2"/>
</dbReference>
<gene>
    <name evidence="2" type="primary">Dvir\GJ17204</name>
    <name evidence="2" type="ORF">Dvir_GJ17204</name>
</gene>
<dbReference type="EMBL" id="CH940649">
    <property type="protein sequence ID" value="EDW63977.2"/>
    <property type="molecule type" value="Genomic_DNA"/>
</dbReference>
<feature type="domain" description="N-acetyltransferase" evidence="1">
    <location>
        <begin position="142"/>
        <end position="273"/>
    </location>
</feature>
<name>B4LTS6_DROVI</name>
<protein>
    <submittedName>
        <fullName evidence="2">Uncharacterized protein, isoform B</fullName>
    </submittedName>
</protein>
<dbReference type="HOGENOM" id="CLU_058697_0_1_1"/>
<dbReference type="InterPro" id="IPR053225">
    <property type="entry name" value="Acyl-CoA_N-acyltransferase"/>
</dbReference>
<dbReference type="SMR" id="B4LTS6"/>
<dbReference type="PROSITE" id="PS51186">
    <property type="entry name" value="GNAT"/>
    <property type="match status" value="1"/>
</dbReference>
<dbReference type="STRING" id="7244.B4LTS6"/>
<dbReference type="InterPro" id="IPR016181">
    <property type="entry name" value="Acyl_CoA_acyltransferase"/>
</dbReference>
<evidence type="ECO:0000313" key="2">
    <source>
        <dbReference type="EMBL" id="EDW63977.2"/>
    </source>
</evidence>
<reference evidence="2 3" key="1">
    <citation type="journal article" date="2007" name="Nature">
        <title>Evolution of genes and genomes on the Drosophila phylogeny.</title>
        <authorList>
            <consortium name="Drosophila 12 Genomes Consortium"/>
            <person name="Clark A.G."/>
            <person name="Eisen M.B."/>
            <person name="Smith D.R."/>
            <person name="Bergman C.M."/>
            <person name="Oliver B."/>
            <person name="Markow T.A."/>
            <person name="Kaufman T.C."/>
            <person name="Kellis M."/>
            <person name="Gelbart W."/>
            <person name="Iyer V.N."/>
            <person name="Pollard D.A."/>
            <person name="Sackton T.B."/>
            <person name="Larracuente A.M."/>
            <person name="Singh N.D."/>
            <person name="Abad J.P."/>
            <person name="Abt D.N."/>
            <person name="Adryan B."/>
            <person name="Aguade M."/>
            <person name="Akashi H."/>
            <person name="Anderson W.W."/>
            <person name="Aquadro C.F."/>
            <person name="Ardell D.H."/>
            <person name="Arguello R."/>
            <person name="Artieri C.G."/>
            <person name="Barbash D.A."/>
            <person name="Barker D."/>
            <person name="Barsanti P."/>
            <person name="Batterham P."/>
            <person name="Batzoglou S."/>
            <person name="Begun D."/>
            <person name="Bhutkar A."/>
            <person name="Blanco E."/>
            <person name="Bosak S.A."/>
            <person name="Bradley R.K."/>
            <person name="Brand A.D."/>
            <person name="Brent M.R."/>
            <person name="Brooks A.N."/>
            <person name="Brown R.H."/>
            <person name="Butlin R.K."/>
            <person name="Caggese C."/>
            <person name="Calvi B.R."/>
            <person name="Bernardo de Carvalho A."/>
            <person name="Caspi A."/>
            <person name="Castrezana S."/>
            <person name="Celniker S.E."/>
            <person name="Chang J.L."/>
            <person name="Chapple C."/>
            <person name="Chatterji S."/>
            <person name="Chinwalla A."/>
            <person name="Civetta A."/>
            <person name="Clifton S.W."/>
            <person name="Comeron J.M."/>
            <person name="Costello J.C."/>
            <person name="Coyne J.A."/>
            <person name="Daub J."/>
            <person name="David R.G."/>
            <person name="Delcher A.L."/>
            <person name="Delehaunty K."/>
            <person name="Do C.B."/>
            <person name="Ebling H."/>
            <person name="Edwards K."/>
            <person name="Eickbush T."/>
            <person name="Evans J.D."/>
            <person name="Filipski A."/>
            <person name="Findeiss S."/>
            <person name="Freyhult E."/>
            <person name="Fulton L."/>
            <person name="Fulton R."/>
            <person name="Garcia A.C."/>
            <person name="Gardiner A."/>
            <person name="Garfield D.A."/>
            <person name="Garvin B.E."/>
            <person name="Gibson G."/>
            <person name="Gilbert D."/>
            <person name="Gnerre S."/>
            <person name="Godfrey J."/>
            <person name="Good R."/>
            <person name="Gotea V."/>
            <person name="Gravely B."/>
            <person name="Greenberg A.J."/>
            <person name="Griffiths-Jones S."/>
            <person name="Gross S."/>
            <person name="Guigo R."/>
            <person name="Gustafson E.A."/>
            <person name="Haerty W."/>
            <person name="Hahn M.W."/>
            <person name="Halligan D.L."/>
            <person name="Halpern A.L."/>
            <person name="Halter G.M."/>
            <person name="Han M.V."/>
            <person name="Heger A."/>
            <person name="Hillier L."/>
            <person name="Hinrichs A.S."/>
            <person name="Holmes I."/>
            <person name="Hoskins R.A."/>
            <person name="Hubisz M.J."/>
            <person name="Hultmark D."/>
            <person name="Huntley M.A."/>
            <person name="Jaffe D.B."/>
            <person name="Jagadeeshan S."/>
            <person name="Jeck W.R."/>
            <person name="Johnson J."/>
            <person name="Jones C.D."/>
            <person name="Jordan W.C."/>
            <person name="Karpen G.H."/>
            <person name="Kataoka E."/>
            <person name="Keightley P.D."/>
            <person name="Kheradpour P."/>
            <person name="Kirkness E.F."/>
            <person name="Koerich L.B."/>
            <person name="Kristiansen K."/>
            <person name="Kudrna D."/>
            <person name="Kulathinal R.J."/>
            <person name="Kumar S."/>
            <person name="Kwok R."/>
            <person name="Lander E."/>
            <person name="Langley C.H."/>
            <person name="Lapoint R."/>
            <person name="Lazzaro B.P."/>
            <person name="Lee S.J."/>
            <person name="Levesque L."/>
            <person name="Li R."/>
            <person name="Lin C.F."/>
            <person name="Lin M.F."/>
            <person name="Lindblad-Toh K."/>
            <person name="Llopart A."/>
            <person name="Long M."/>
            <person name="Low L."/>
            <person name="Lozovsky E."/>
            <person name="Lu J."/>
            <person name="Luo M."/>
            <person name="Machado C.A."/>
            <person name="Makalowski W."/>
            <person name="Marzo M."/>
            <person name="Matsuda M."/>
            <person name="Matzkin L."/>
            <person name="McAllister B."/>
            <person name="McBride C.S."/>
            <person name="McKernan B."/>
            <person name="McKernan K."/>
            <person name="Mendez-Lago M."/>
            <person name="Minx P."/>
            <person name="Mollenhauer M.U."/>
            <person name="Montooth K."/>
            <person name="Mount S.M."/>
            <person name="Mu X."/>
            <person name="Myers E."/>
            <person name="Negre B."/>
            <person name="Newfeld S."/>
            <person name="Nielsen R."/>
            <person name="Noor M.A."/>
            <person name="O'Grady P."/>
            <person name="Pachter L."/>
            <person name="Papaceit M."/>
            <person name="Parisi M.J."/>
            <person name="Parisi M."/>
            <person name="Parts L."/>
            <person name="Pedersen J.S."/>
            <person name="Pesole G."/>
            <person name="Phillippy A.M."/>
            <person name="Ponting C.P."/>
            <person name="Pop M."/>
            <person name="Porcelli D."/>
            <person name="Powell J.R."/>
            <person name="Prohaska S."/>
            <person name="Pruitt K."/>
            <person name="Puig M."/>
            <person name="Quesneville H."/>
            <person name="Ram K.R."/>
            <person name="Rand D."/>
            <person name="Rasmussen M.D."/>
            <person name="Reed L.K."/>
            <person name="Reenan R."/>
            <person name="Reily A."/>
            <person name="Remington K.A."/>
            <person name="Rieger T.T."/>
            <person name="Ritchie M.G."/>
            <person name="Robin C."/>
            <person name="Rogers Y.H."/>
            <person name="Rohde C."/>
            <person name="Rozas J."/>
            <person name="Rubenfield M.J."/>
            <person name="Ruiz A."/>
            <person name="Russo S."/>
            <person name="Salzberg S.L."/>
            <person name="Sanchez-Gracia A."/>
            <person name="Saranga D.J."/>
            <person name="Sato H."/>
            <person name="Schaeffer S.W."/>
            <person name="Schatz M.C."/>
            <person name="Schlenke T."/>
            <person name="Schwartz R."/>
            <person name="Segarra C."/>
            <person name="Singh R.S."/>
            <person name="Sirot L."/>
            <person name="Sirota M."/>
            <person name="Sisneros N.B."/>
            <person name="Smith C.D."/>
            <person name="Smith T.F."/>
            <person name="Spieth J."/>
            <person name="Stage D.E."/>
            <person name="Stark A."/>
            <person name="Stephan W."/>
            <person name="Strausberg R.L."/>
            <person name="Strempel S."/>
            <person name="Sturgill D."/>
            <person name="Sutton G."/>
            <person name="Sutton G.G."/>
            <person name="Tao W."/>
            <person name="Teichmann S."/>
            <person name="Tobari Y.N."/>
            <person name="Tomimura Y."/>
            <person name="Tsolas J.M."/>
            <person name="Valente V.L."/>
            <person name="Venter E."/>
            <person name="Venter J.C."/>
            <person name="Vicario S."/>
            <person name="Vieira F.G."/>
            <person name="Vilella A.J."/>
            <person name="Villasante A."/>
            <person name="Walenz B."/>
            <person name="Wang J."/>
            <person name="Wasserman M."/>
            <person name="Watts T."/>
            <person name="Wilson D."/>
            <person name="Wilson R.K."/>
            <person name="Wing R.A."/>
            <person name="Wolfner M.F."/>
            <person name="Wong A."/>
            <person name="Wong G.K."/>
            <person name="Wu C.I."/>
            <person name="Wu G."/>
            <person name="Yamamoto D."/>
            <person name="Yang H.P."/>
            <person name="Yang S.P."/>
            <person name="Yorke J.A."/>
            <person name="Yoshida K."/>
            <person name="Zdobnov E."/>
            <person name="Zhang P."/>
            <person name="Zhang Y."/>
            <person name="Zimin A.V."/>
            <person name="Baldwin J."/>
            <person name="Abdouelleil A."/>
            <person name="Abdulkadir J."/>
            <person name="Abebe A."/>
            <person name="Abera B."/>
            <person name="Abreu J."/>
            <person name="Acer S.C."/>
            <person name="Aftuck L."/>
            <person name="Alexander A."/>
            <person name="An P."/>
            <person name="Anderson E."/>
            <person name="Anderson S."/>
            <person name="Arachi H."/>
            <person name="Azer M."/>
            <person name="Bachantsang P."/>
            <person name="Barry A."/>
            <person name="Bayul T."/>
            <person name="Berlin A."/>
            <person name="Bessette D."/>
            <person name="Bloom T."/>
            <person name="Blye J."/>
            <person name="Boguslavskiy L."/>
            <person name="Bonnet C."/>
            <person name="Boukhgalter B."/>
            <person name="Bourzgui I."/>
            <person name="Brown A."/>
            <person name="Cahill P."/>
            <person name="Channer S."/>
            <person name="Cheshatsang Y."/>
            <person name="Chuda L."/>
            <person name="Citroen M."/>
            <person name="Collymore A."/>
            <person name="Cooke P."/>
            <person name="Costello M."/>
            <person name="D'Aco K."/>
            <person name="Daza R."/>
            <person name="De Haan G."/>
            <person name="DeGray S."/>
            <person name="DeMaso C."/>
            <person name="Dhargay N."/>
            <person name="Dooley K."/>
            <person name="Dooley E."/>
            <person name="Doricent M."/>
            <person name="Dorje P."/>
            <person name="Dorjee K."/>
            <person name="Dupes A."/>
            <person name="Elong R."/>
            <person name="Falk J."/>
            <person name="Farina A."/>
            <person name="Faro S."/>
            <person name="Ferguson D."/>
            <person name="Fisher S."/>
            <person name="Foley C.D."/>
            <person name="Franke A."/>
            <person name="Friedrich D."/>
            <person name="Gadbois L."/>
            <person name="Gearin G."/>
            <person name="Gearin C.R."/>
            <person name="Giannoukos G."/>
            <person name="Goode T."/>
            <person name="Graham J."/>
            <person name="Grandbois E."/>
            <person name="Grewal S."/>
            <person name="Gyaltsen K."/>
            <person name="Hafez N."/>
            <person name="Hagos B."/>
            <person name="Hall J."/>
            <person name="Henson C."/>
            <person name="Hollinger A."/>
            <person name="Honan T."/>
            <person name="Huard M.D."/>
            <person name="Hughes L."/>
            <person name="Hurhula B."/>
            <person name="Husby M.E."/>
            <person name="Kamat A."/>
            <person name="Kanga B."/>
            <person name="Kashin S."/>
            <person name="Khazanovich D."/>
            <person name="Kisner P."/>
            <person name="Lance K."/>
            <person name="Lara M."/>
            <person name="Lee W."/>
            <person name="Lennon N."/>
            <person name="Letendre F."/>
            <person name="LeVine R."/>
            <person name="Lipovsky A."/>
            <person name="Liu X."/>
            <person name="Liu J."/>
            <person name="Liu S."/>
            <person name="Lokyitsang T."/>
            <person name="Lokyitsang Y."/>
            <person name="Lubonja R."/>
            <person name="Lui A."/>
            <person name="MacDonald P."/>
            <person name="Magnisalis V."/>
            <person name="Maru K."/>
            <person name="Matthews C."/>
            <person name="McCusker W."/>
            <person name="McDonough S."/>
            <person name="Mehta T."/>
            <person name="Meldrim J."/>
            <person name="Meneus L."/>
            <person name="Mihai O."/>
            <person name="Mihalev A."/>
            <person name="Mihova T."/>
            <person name="Mittelman R."/>
            <person name="Mlenga V."/>
            <person name="Montmayeur A."/>
            <person name="Mulrain L."/>
            <person name="Navidi A."/>
            <person name="Naylor J."/>
            <person name="Negash T."/>
            <person name="Nguyen T."/>
            <person name="Nguyen N."/>
            <person name="Nicol R."/>
            <person name="Norbu C."/>
            <person name="Norbu N."/>
            <person name="Novod N."/>
            <person name="O'Neill B."/>
            <person name="Osman S."/>
            <person name="Markiewicz E."/>
            <person name="Oyono O.L."/>
            <person name="Patti C."/>
            <person name="Phunkhang P."/>
            <person name="Pierre F."/>
            <person name="Priest M."/>
            <person name="Raghuraman S."/>
            <person name="Rege F."/>
            <person name="Reyes R."/>
            <person name="Rise C."/>
            <person name="Rogov P."/>
            <person name="Ross K."/>
            <person name="Ryan E."/>
            <person name="Settipalli S."/>
            <person name="Shea T."/>
            <person name="Sherpa N."/>
            <person name="Shi L."/>
            <person name="Shih D."/>
            <person name="Sparrow T."/>
            <person name="Spaulding J."/>
            <person name="Stalker J."/>
            <person name="Stange-Thomann N."/>
            <person name="Stavropoulos S."/>
            <person name="Stone C."/>
            <person name="Strader C."/>
            <person name="Tesfaye S."/>
            <person name="Thomson T."/>
            <person name="Thoulutsang Y."/>
            <person name="Thoulutsang D."/>
            <person name="Topham K."/>
            <person name="Topping I."/>
            <person name="Tsamla T."/>
            <person name="Vassiliev H."/>
            <person name="Vo A."/>
            <person name="Wangchuk T."/>
            <person name="Wangdi T."/>
            <person name="Weiand M."/>
            <person name="Wilkinson J."/>
            <person name="Wilson A."/>
            <person name="Yadav S."/>
            <person name="Young G."/>
            <person name="Yu Q."/>
            <person name="Zembek L."/>
            <person name="Zhong D."/>
            <person name="Zimmer A."/>
            <person name="Zwirko Z."/>
            <person name="Jaffe D.B."/>
            <person name="Alvarez P."/>
            <person name="Brockman W."/>
            <person name="Butler J."/>
            <person name="Chin C."/>
            <person name="Gnerre S."/>
            <person name="Grabherr M."/>
            <person name="Kleber M."/>
            <person name="Mauceli E."/>
            <person name="MacCallum I."/>
        </authorList>
    </citation>
    <scope>NUCLEOTIDE SEQUENCE [LARGE SCALE GENOMIC DNA]</scope>
    <source>
        <strain evidence="3">Tucson 15010-1051.87</strain>
    </source>
</reference>
<dbReference type="CDD" id="cd04301">
    <property type="entry name" value="NAT_SF"/>
    <property type="match status" value="1"/>
</dbReference>
<dbReference type="PANTHER" id="PTHR20958:SF10">
    <property type="entry name" value="GH05617P-RELATED"/>
    <property type="match status" value="1"/>
</dbReference>
<dbReference type="eggNOG" id="ENOG502QVR1">
    <property type="taxonomic scope" value="Eukaryota"/>
</dbReference>
<dbReference type="PANTHER" id="PTHR20958">
    <property type="entry name" value="GLYCINE N-ACYLTRANSFERASE-LIKE PROTEIN"/>
    <property type="match status" value="1"/>
</dbReference>
<dbReference type="InterPro" id="IPR000182">
    <property type="entry name" value="GNAT_dom"/>
</dbReference>
<dbReference type="Proteomes" id="UP000008792">
    <property type="component" value="Unassembled WGS sequence"/>
</dbReference>
<evidence type="ECO:0000313" key="3">
    <source>
        <dbReference type="Proteomes" id="UP000008792"/>
    </source>
</evidence>
<dbReference type="InParanoid" id="B4LTS6"/>
<accession>B4LTS6</accession>
<dbReference type="AlphaFoldDB" id="B4LTS6"/>